<gene>
    <name evidence="2" type="ORF">E2C01_070303</name>
</gene>
<dbReference type="EMBL" id="VSRR010042121">
    <property type="protein sequence ID" value="MPC75904.1"/>
    <property type="molecule type" value="Genomic_DNA"/>
</dbReference>
<feature type="region of interest" description="Disordered" evidence="1">
    <location>
        <begin position="63"/>
        <end position="91"/>
    </location>
</feature>
<dbReference type="Proteomes" id="UP000324222">
    <property type="component" value="Unassembled WGS sequence"/>
</dbReference>
<accession>A0A5B7I513</accession>
<evidence type="ECO:0000313" key="3">
    <source>
        <dbReference type="Proteomes" id="UP000324222"/>
    </source>
</evidence>
<sequence>MCKDEDGEKQAAGGGAVAAVTATAAARRAGGRRGRRARTGSVLAISKVMKDSMEDLTALQDERTMNKLTEHRKKERVSQRKCRASSDTMNT</sequence>
<evidence type="ECO:0000256" key="1">
    <source>
        <dbReference type="SAM" id="MobiDB-lite"/>
    </source>
</evidence>
<evidence type="ECO:0000313" key="2">
    <source>
        <dbReference type="EMBL" id="MPC75904.1"/>
    </source>
</evidence>
<keyword evidence="3" id="KW-1185">Reference proteome</keyword>
<proteinExistence type="predicted"/>
<protein>
    <submittedName>
        <fullName evidence="2">Uncharacterized protein</fullName>
    </submittedName>
</protein>
<feature type="compositionally biased region" description="Basic residues" evidence="1">
    <location>
        <begin position="70"/>
        <end position="83"/>
    </location>
</feature>
<reference evidence="2 3" key="1">
    <citation type="submission" date="2019-05" db="EMBL/GenBank/DDBJ databases">
        <title>Another draft genome of Portunus trituberculatus and its Hox gene families provides insights of decapod evolution.</title>
        <authorList>
            <person name="Jeong J.-H."/>
            <person name="Song I."/>
            <person name="Kim S."/>
            <person name="Choi T."/>
            <person name="Kim D."/>
            <person name="Ryu S."/>
            <person name="Kim W."/>
        </authorList>
    </citation>
    <scope>NUCLEOTIDE SEQUENCE [LARGE SCALE GENOMIC DNA]</scope>
    <source>
        <tissue evidence="2">Muscle</tissue>
    </source>
</reference>
<comment type="caution">
    <text evidence="2">The sequence shown here is derived from an EMBL/GenBank/DDBJ whole genome shotgun (WGS) entry which is preliminary data.</text>
</comment>
<organism evidence="2 3">
    <name type="scientific">Portunus trituberculatus</name>
    <name type="common">Swimming crab</name>
    <name type="synonym">Neptunus trituberculatus</name>
    <dbReference type="NCBI Taxonomy" id="210409"/>
    <lineage>
        <taxon>Eukaryota</taxon>
        <taxon>Metazoa</taxon>
        <taxon>Ecdysozoa</taxon>
        <taxon>Arthropoda</taxon>
        <taxon>Crustacea</taxon>
        <taxon>Multicrustacea</taxon>
        <taxon>Malacostraca</taxon>
        <taxon>Eumalacostraca</taxon>
        <taxon>Eucarida</taxon>
        <taxon>Decapoda</taxon>
        <taxon>Pleocyemata</taxon>
        <taxon>Brachyura</taxon>
        <taxon>Eubrachyura</taxon>
        <taxon>Portunoidea</taxon>
        <taxon>Portunidae</taxon>
        <taxon>Portuninae</taxon>
        <taxon>Portunus</taxon>
    </lineage>
</organism>
<dbReference type="AlphaFoldDB" id="A0A5B7I513"/>
<name>A0A5B7I513_PORTR</name>